<dbReference type="EMBL" id="JXOK01000062">
    <property type="protein sequence ID" value="KIN09984.1"/>
    <property type="molecule type" value="Genomic_DNA"/>
</dbReference>
<dbReference type="STRING" id="50718.SU60_15955"/>
<comment type="caution">
    <text evidence="9">The sequence shown here is derived from an EMBL/GenBank/DDBJ whole genome shotgun (WGS) entry which is preliminary data.</text>
</comment>
<dbReference type="RefSeq" id="WP_041156399.1">
    <property type="nucleotide sequence ID" value="NZ_CBCRVP010000006.1"/>
</dbReference>
<dbReference type="PANTHER" id="PTHR11669">
    <property type="entry name" value="REPLICATION FACTOR C / DNA POLYMERASE III GAMMA-TAU SUBUNIT"/>
    <property type="match status" value="1"/>
</dbReference>
<feature type="domain" description="DNA polymerase III delta subunit C-terminal" evidence="8">
    <location>
        <begin position="208"/>
        <end position="313"/>
    </location>
</feature>
<proteinExistence type="predicted"/>
<sequence>MLDDLPWLKPVWENLKAGLEADRIPGALLLQSEAGLAVGALVERFCHALLCQNYPSEACGFCHSCQLVHSNSHPDFHRITPEKEGKAITVEQIRTCSRLAQESSQLNGYRIFVIEPADAMNESASNALLKTLEEPGSKCVFLLVTANPEHLLPTIRSRCQLWAVTSPSTEQAMQWLHENGMSQVPAYALKLSMGSPINTLAALKSGELDEYLAFERSLIDALSSPSGDVSQCASWIAKNADKAIDWAWLLLTDAQKALFGVSETDMLPGARTFKPNHYNGLYVSAKKLIQLKAQVQSFPGLNVELLSMNWLIESREALCS</sequence>
<comment type="catalytic activity">
    <reaction evidence="7">
        <text>DNA(n) + a 2'-deoxyribonucleoside 5'-triphosphate = DNA(n+1) + diphosphate</text>
        <dbReference type="Rhea" id="RHEA:22508"/>
        <dbReference type="Rhea" id="RHEA-COMP:17339"/>
        <dbReference type="Rhea" id="RHEA-COMP:17340"/>
        <dbReference type="ChEBI" id="CHEBI:33019"/>
        <dbReference type="ChEBI" id="CHEBI:61560"/>
        <dbReference type="ChEBI" id="CHEBI:173112"/>
        <dbReference type="EC" id="2.7.7.7"/>
    </reaction>
</comment>
<keyword evidence="3 9" id="KW-0808">Transferase</keyword>
<dbReference type="GO" id="GO:0003887">
    <property type="term" value="F:DNA-directed DNA polymerase activity"/>
    <property type="evidence" value="ECO:0007669"/>
    <property type="project" value="UniProtKB-KW"/>
</dbReference>
<dbReference type="InterPro" id="IPR008921">
    <property type="entry name" value="DNA_pol3_clamp-load_cplx_C"/>
</dbReference>
<dbReference type="Gene3D" id="3.40.50.300">
    <property type="entry name" value="P-loop containing nucleotide triphosphate hydrolases"/>
    <property type="match status" value="1"/>
</dbReference>
<protein>
    <recommendedName>
        <fullName evidence="2">DNA polymerase III subunit delta'</fullName>
        <ecNumber evidence="1">2.7.7.7</ecNumber>
    </recommendedName>
</protein>
<dbReference type="InterPro" id="IPR050238">
    <property type="entry name" value="DNA_Rep/Repair_Clamp_Loader"/>
</dbReference>
<dbReference type="SUPFAM" id="SSF48019">
    <property type="entry name" value="post-AAA+ oligomerization domain-like"/>
    <property type="match status" value="1"/>
</dbReference>
<keyword evidence="10" id="KW-1185">Reference proteome</keyword>
<evidence type="ECO:0000256" key="4">
    <source>
        <dbReference type="ARBA" id="ARBA00022695"/>
    </source>
</evidence>
<keyword evidence="5" id="KW-0235">DNA replication</keyword>
<evidence type="ECO:0000256" key="6">
    <source>
        <dbReference type="ARBA" id="ARBA00022932"/>
    </source>
</evidence>
<dbReference type="NCBIfam" id="TIGR00678">
    <property type="entry name" value="holB"/>
    <property type="match status" value="1"/>
</dbReference>
<gene>
    <name evidence="9" type="ORF">SU60_15955</name>
</gene>
<dbReference type="OrthoDB" id="9811073at2"/>
<dbReference type="GO" id="GO:0006261">
    <property type="term" value="P:DNA-templated DNA replication"/>
    <property type="evidence" value="ECO:0007669"/>
    <property type="project" value="TreeGrafter"/>
</dbReference>
<dbReference type="InterPro" id="IPR015199">
    <property type="entry name" value="DNA_pol_III_delta_C"/>
</dbReference>
<accession>A0A0C3DF35</accession>
<evidence type="ECO:0000313" key="9">
    <source>
        <dbReference type="EMBL" id="KIN09984.1"/>
    </source>
</evidence>
<dbReference type="Proteomes" id="UP000031977">
    <property type="component" value="Unassembled WGS sequence"/>
</dbReference>
<dbReference type="InterPro" id="IPR004622">
    <property type="entry name" value="DNA_pol_HolB"/>
</dbReference>
<dbReference type="SUPFAM" id="SSF52540">
    <property type="entry name" value="P-loop containing nucleoside triphosphate hydrolases"/>
    <property type="match status" value="1"/>
</dbReference>
<evidence type="ECO:0000256" key="3">
    <source>
        <dbReference type="ARBA" id="ARBA00022679"/>
    </source>
</evidence>
<evidence type="ECO:0000256" key="2">
    <source>
        <dbReference type="ARBA" id="ARBA00014363"/>
    </source>
</evidence>
<dbReference type="GO" id="GO:0003677">
    <property type="term" value="F:DNA binding"/>
    <property type="evidence" value="ECO:0007669"/>
    <property type="project" value="InterPro"/>
</dbReference>
<evidence type="ECO:0000256" key="7">
    <source>
        <dbReference type="ARBA" id="ARBA00049244"/>
    </source>
</evidence>
<dbReference type="PANTHER" id="PTHR11669:SF8">
    <property type="entry name" value="DNA POLYMERASE III SUBUNIT DELTA"/>
    <property type="match status" value="1"/>
</dbReference>
<dbReference type="Gene3D" id="1.20.272.10">
    <property type="match status" value="1"/>
</dbReference>
<evidence type="ECO:0000313" key="10">
    <source>
        <dbReference type="Proteomes" id="UP000031977"/>
    </source>
</evidence>
<dbReference type="EC" id="2.7.7.7" evidence="1"/>
<name>A0A0C3DF35_9VIBR</name>
<organism evidence="9 10">
    <name type="scientific">Vibrio mytili</name>
    <dbReference type="NCBI Taxonomy" id="50718"/>
    <lineage>
        <taxon>Bacteria</taxon>
        <taxon>Pseudomonadati</taxon>
        <taxon>Pseudomonadota</taxon>
        <taxon>Gammaproteobacteria</taxon>
        <taxon>Vibrionales</taxon>
        <taxon>Vibrionaceae</taxon>
        <taxon>Vibrio</taxon>
    </lineage>
</organism>
<dbReference type="Pfam" id="PF13177">
    <property type="entry name" value="DNA_pol3_delta2"/>
    <property type="match status" value="1"/>
</dbReference>
<dbReference type="NCBIfam" id="NF004759">
    <property type="entry name" value="PRK06090.1"/>
    <property type="match status" value="1"/>
</dbReference>
<dbReference type="AlphaFoldDB" id="A0A0C3DF35"/>
<evidence type="ECO:0000256" key="5">
    <source>
        <dbReference type="ARBA" id="ARBA00022705"/>
    </source>
</evidence>
<evidence type="ECO:0000259" key="8">
    <source>
        <dbReference type="Pfam" id="PF09115"/>
    </source>
</evidence>
<evidence type="ECO:0000256" key="1">
    <source>
        <dbReference type="ARBA" id="ARBA00012417"/>
    </source>
</evidence>
<keyword evidence="4 9" id="KW-0548">Nucleotidyltransferase</keyword>
<dbReference type="GO" id="GO:0008408">
    <property type="term" value="F:3'-5' exonuclease activity"/>
    <property type="evidence" value="ECO:0007669"/>
    <property type="project" value="InterPro"/>
</dbReference>
<dbReference type="InterPro" id="IPR027417">
    <property type="entry name" value="P-loop_NTPase"/>
</dbReference>
<dbReference type="Pfam" id="PF09115">
    <property type="entry name" value="DNApol3-delta_C"/>
    <property type="match status" value="1"/>
</dbReference>
<keyword evidence="6" id="KW-0239">DNA-directed DNA polymerase</keyword>
<reference evidence="9 10" key="1">
    <citation type="submission" date="2015-01" db="EMBL/GenBank/DDBJ databases">
        <title>Draft genome of Vibrio mytili type strain CAIM 528.</title>
        <authorList>
            <person name="Gonzalez-Castillo A."/>
            <person name="Gomez-Gil B."/>
            <person name="Enciso-Ibarra J."/>
        </authorList>
    </citation>
    <scope>NUCLEOTIDE SEQUENCE [LARGE SCALE GENOMIC DNA]</scope>
    <source>
        <strain evidence="9 10">CAIM 528</strain>
    </source>
</reference>
<dbReference type="GO" id="GO:0009360">
    <property type="term" value="C:DNA polymerase III complex"/>
    <property type="evidence" value="ECO:0007669"/>
    <property type="project" value="InterPro"/>
</dbReference>